<dbReference type="EMBL" id="WQMT02000010">
    <property type="protein sequence ID" value="KAG9218460.1"/>
    <property type="molecule type" value="Genomic_DNA"/>
</dbReference>
<reference evidence="1 2" key="1">
    <citation type="journal article" date="2021" name="Appl. Environ. Microbiol.">
        <title>Genetic linkage and physical mapping for an oyster mushroom Pleurotus cornucopiae and QTL analysis for the trait cap color.</title>
        <authorList>
            <person name="Zhang Y."/>
            <person name="Gao W."/>
            <person name="Sonnenberg A."/>
            <person name="Chen Q."/>
            <person name="Zhang J."/>
            <person name="Huang C."/>
        </authorList>
    </citation>
    <scope>NUCLEOTIDE SEQUENCE [LARGE SCALE GENOMIC DNA]</scope>
    <source>
        <strain evidence="1">CCMSSC00406</strain>
    </source>
</reference>
<gene>
    <name evidence="1" type="ORF">CCMSSC00406_0010039</name>
</gene>
<organism evidence="1 2">
    <name type="scientific">Pleurotus cornucopiae</name>
    <name type="common">Cornucopia mushroom</name>
    <dbReference type="NCBI Taxonomy" id="5321"/>
    <lineage>
        <taxon>Eukaryota</taxon>
        <taxon>Fungi</taxon>
        <taxon>Dikarya</taxon>
        <taxon>Basidiomycota</taxon>
        <taxon>Agaricomycotina</taxon>
        <taxon>Agaricomycetes</taxon>
        <taxon>Agaricomycetidae</taxon>
        <taxon>Agaricales</taxon>
        <taxon>Pleurotineae</taxon>
        <taxon>Pleurotaceae</taxon>
        <taxon>Pleurotus</taxon>
    </lineage>
</organism>
<comment type="caution">
    <text evidence="1">The sequence shown here is derived from an EMBL/GenBank/DDBJ whole genome shotgun (WGS) entry which is preliminary data.</text>
</comment>
<evidence type="ECO:0000313" key="1">
    <source>
        <dbReference type="EMBL" id="KAG9218460.1"/>
    </source>
</evidence>
<dbReference type="Proteomes" id="UP000824881">
    <property type="component" value="Unassembled WGS sequence"/>
</dbReference>
<accession>A0ACB7IL99</accession>
<name>A0ACB7IL99_PLECO</name>
<evidence type="ECO:0000313" key="2">
    <source>
        <dbReference type="Proteomes" id="UP000824881"/>
    </source>
</evidence>
<proteinExistence type="predicted"/>
<keyword evidence="2" id="KW-1185">Reference proteome</keyword>
<sequence>MVLQYQVKCRIDLGSESPQIHNISFSPNGRYIAAATGDQIRVWSVDSGVEEYAMPWRNAEALSVVWTHDTQFLGGFSDGMILGATFPSQLDEVQQPSHPTLGGFDPLNMPLLFMTLHPSHSLIAVGTDKMVQIWRPRDSYSILELVKTIPNPPKSGESACKVTSVAWMDGDTVIVSYLHHGILTWKIDTSSQLPHSGLPVQTPVYAGVVSSDGQRFVVFNSNSKSFDIYATRTGVRLTSLHATGNIQHRPAIFIHHDNVILGTRDATLVLWDSETELEIATLDTQGNQPTRLAPQAQVLGAS</sequence>
<protein>
    <submittedName>
        <fullName evidence="1">Uncharacterized protein</fullName>
    </submittedName>
</protein>